<keyword evidence="3" id="KW-1185">Reference proteome</keyword>
<dbReference type="Proteomes" id="UP000005226">
    <property type="component" value="Chromosome 9"/>
</dbReference>
<protein>
    <submittedName>
        <fullName evidence="2">Uncharacterized protein</fullName>
    </submittedName>
</protein>
<accession>A0A674N5T4</accession>
<name>A0A674N5T4_TAKRU</name>
<evidence type="ECO:0000313" key="2">
    <source>
        <dbReference type="Ensembl" id="ENSTRUP00000068635.1"/>
    </source>
</evidence>
<proteinExistence type="predicted"/>
<sequence length="137" mass="15159">MKSIENWVGTWRPHRPRGPIAALYSSPGPKYALPGLTGSSEHDPTKYKAPMFSMGMRHKLANPSCSPGPKYSMHPKITRKGHDGTPVTLSKPKAPSFTFGIRHSQYISSLVVDEFNKRSLTNERDKAATALEPKAAW</sequence>
<organism evidence="2 3">
    <name type="scientific">Takifugu rubripes</name>
    <name type="common">Japanese pufferfish</name>
    <name type="synonym">Fugu rubripes</name>
    <dbReference type="NCBI Taxonomy" id="31033"/>
    <lineage>
        <taxon>Eukaryota</taxon>
        <taxon>Metazoa</taxon>
        <taxon>Chordata</taxon>
        <taxon>Craniata</taxon>
        <taxon>Vertebrata</taxon>
        <taxon>Euteleostomi</taxon>
        <taxon>Actinopterygii</taxon>
        <taxon>Neopterygii</taxon>
        <taxon>Teleostei</taxon>
        <taxon>Neoteleostei</taxon>
        <taxon>Acanthomorphata</taxon>
        <taxon>Eupercaria</taxon>
        <taxon>Tetraodontiformes</taxon>
        <taxon>Tetradontoidea</taxon>
        <taxon>Tetraodontidae</taxon>
        <taxon>Takifugu</taxon>
    </lineage>
</organism>
<dbReference type="InterPro" id="IPR010736">
    <property type="entry name" value="SHIPPO-rpt"/>
</dbReference>
<feature type="region of interest" description="Disordered" evidence="1">
    <location>
        <begin position="63"/>
        <end position="90"/>
    </location>
</feature>
<reference evidence="2" key="3">
    <citation type="submission" date="2025-09" db="UniProtKB">
        <authorList>
            <consortium name="Ensembl"/>
        </authorList>
    </citation>
    <scope>IDENTIFICATION</scope>
</reference>
<dbReference type="GeneTree" id="ENSGT00940000156191"/>
<dbReference type="Pfam" id="PF07004">
    <property type="entry name" value="SHIPPO-rpt"/>
    <property type="match status" value="2"/>
</dbReference>
<reference evidence="2" key="2">
    <citation type="submission" date="2025-08" db="UniProtKB">
        <authorList>
            <consortium name="Ensembl"/>
        </authorList>
    </citation>
    <scope>IDENTIFICATION</scope>
</reference>
<dbReference type="AlphaFoldDB" id="A0A674N5T4"/>
<gene>
    <name evidence="2" type="primary">cimap1b</name>
</gene>
<reference evidence="2 3" key="1">
    <citation type="journal article" date="2011" name="Genome Biol. Evol.">
        <title>Integration of the genetic map and genome assembly of fugu facilitates insights into distinct features of genome evolution in teleosts and mammals.</title>
        <authorList>
            <person name="Kai W."/>
            <person name="Kikuchi K."/>
            <person name="Tohari S."/>
            <person name="Chew A.K."/>
            <person name="Tay A."/>
            <person name="Fujiwara A."/>
            <person name="Hosoya S."/>
            <person name="Suetake H."/>
            <person name="Naruse K."/>
            <person name="Brenner S."/>
            <person name="Suzuki Y."/>
            <person name="Venkatesh B."/>
        </authorList>
    </citation>
    <scope>NUCLEOTIDE SEQUENCE [LARGE SCALE GENOMIC DNA]</scope>
</reference>
<evidence type="ECO:0000256" key="1">
    <source>
        <dbReference type="SAM" id="MobiDB-lite"/>
    </source>
</evidence>
<dbReference type="Ensembl" id="ENSTRUT00000085945.1">
    <property type="protein sequence ID" value="ENSTRUP00000068635.1"/>
    <property type="gene ID" value="ENSTRUG00000012534.3"/>
</dbReference>
<evidence type="ECO:0000313" key="3">
    <source>
        <dbReference type="Proteomes" id="UP000005226"/>
    </source>
</evidence>